<sequence length="185" mass="19766">MTVTVTWEMVAFLVLAVPAVGCGILVFLVDSMARATFLLLASFLFVAGEMILLDAAYLGVLTVLMMTVEMAIMAVFMIMFMMNPAGLEPMTMIHNQRGALVISVGVFVALTAAILVVPWSAFGGERPADPTRQLGESIMGGKMLVMMVIGVALFTTIIAATVLATARGRYDDHDRGQSARDGGDR</sequence>
<dbReference type="EMBL" id="JBHSIS010000028">
    <property type="protein sequence ID" value="MFC4859364.1"/>
    <property type="molecule type" value="Genomic_DNA"/>
</dbReference>
<feature type="transmembrane region" description="Helical" evidence="1">
    <location>
        <begin position="6"/>
        <end position="28"/>
    </location>
</feature>
<evidence type="ECO:0000256" key="1">
    <source>
        <dbReference type="RuleBase" id="RU004429"/>
    </source>
</evidence>
<dbReference type="InterPro" id="IPR042106">
    <property type="entry name" value="Nuo/plastoQ_OxRdtase_6_NuoJ"/>
</dbReference>
<organism evidence="2 3">
    <name type="scientific">Actinophytocola glycyrrhizae</name>
    <dbReference type="NCBI Taxonomy" id="2044873"/>
    <lineage>
        <taxon>Bacteria</taxon>
        <taxon>Bacillati</taxon>
        <taxon>Actinomycetota</taxon>
        <taxon>Actinomycetes</taxon>
        <taxon>Pseudonocardiales</taxon>
        <taxon>Pseudonocardiaceae</taxon>
    </lineage>
</organism>
<comment type="caution">
    <text evidence="2">The sequence shown here is derived from an EMBL/GenBank/DDBJ whole genome shotgun (WGS) entry which is preliminary data.</text>
</comment>
<feature type="transmembrane region" description="Helical" evidence="1">
    <location>
        <begin position="59"/>
        <end position="80"/>
    </location>
</feature>
<dbReference type="Proteomes" id="UP001595859">
    <property type="component" value="Unassembled WGS sequence"/>
</dbReference>
<name>A0ABV9SEF4_9PSEU</name>
<dbReference type="Gene3D" id="1.20.120.1200">
    <property type="entry name" value="NADH-ubiquinone/plastoquinone oxidoreductase chain 6, subunit NuoJ"/>
    <property type="match status" value="1"/>
</dbReference>
<dbReference type="InterPro" id="IPR001457">
    <property type="entry name" value="NADH_UbQ/plastoQ_OxRdtase_su6"/>
</dbReference>
<keyword evidence="1" id="KW-0874">Quinone</keyword>
<comment type="catalytic activity">
    <reaction evidence="1">
        <text>a quinone + NADH + 5 H(+)(in) = a quinol + NAD(+) + 4 H(+)(out)</text>
        <dbReference type="Rhea" id="RHEA:57888"/>
        <dbReference type="ChEBI" id="CHEBI:15378"/>
        <dbReference type="ChEBI" id="CHEBI:24646"/>
        <dbReference type="ChEBI" id="CHEBI:57540"/>
        <dbReference type="ChEBI" id="CHEBI:57945"/>
        <dbReference type="ChEBI" id="CHEBI:132124"/>
    </reaction>
</comment>
<keyword evidence="1" id="KW-1133">Transmembrane helix</keyword>
<keyword evidence="1" id="KW-1003">Cell membrane</keyword>
<proteinExistence type="inferred from homology"/>
<evidence type="ECO:0000313" key="2">
    <source>
        <dbReference type="EMBL" id="MFC4859364.1"/>
    </source>
</evidence>
<keyword evidence="3" id="KW-1185">Reference proteome</keyword>
<keyword evidence="1" id="KW-0472">Membrane</keyword>
<comment type="subcellular location">
    <subcellularLocation>
        <location evidence="1">Cell membrane</location>
        <topology evidence="1">Multi-pass membrane protein</topology>
    </subcellularLocation>
</comment>
<gene>
    <name evidence="2" type="ORF">ACFPCV_38210</name>
</gene>
<comment type="similarity">
    <text evidence="1">Belongs to the complex I subunit 6 family.</text>
</comment>
<feature type="transmembrane region" description="Helical" evidence="1">
    <location>
        <begin position="143"/>
        <end position="166"/>
    </location>
</feature>
<protein>
    <recommendedName>
        <fullName evidence="1">NADH-quinone oxidoreductase subunit J</fullName>
        <ecNumber evidence="1">7.1.1.-</ecNumber>
    </recommendedName>
</protein>
<dbReference type="Pfam" id="PF00499">
    <property type="entry name" value="Oxidored_q3"/>
    <property type="match status" value="1"/>
</dbReference>
<evidence type="ECO:0000313" key="3">
    <source>
        <dbReference type="Proteomes" id="UP001595859"/>
    </source>
</evidence>
<feature type="transmembrane region" description="Helical" evidence="1">
    <location>
        <begin position="35"/>
        <end position="53"/>
    </location>
</feature>
<keyword evidence="1" id="KW-0520">NAD</keyword>
<comment type="function">
    <text evidence="1">NDH-1 shuttles electrons from NADH, via FMN and iron-sulfur (Fe-S) centers, to quinones in the respiratory chain. Couples the redox reaction to proton translocation (for every two electrons transferred, four hydrogen ions are translocated across the cytoplasmic membrane), and thus conserves the redox energy in a proton gradient.</text>
</comment>
<reference evidence="3" key="1">
    <citation type="journal article" date="2019" name="Int. J. Syst. Evol. Microbiol.">
        <title>The Global Catalogue of Microorganisms (GCM) 10K type strain sequencing project: providing services to taxonomists for standard genome sequencing and annotation.</title>
        <authorList>
            <consortium name="The Broad Institute Genomics Platform"/>
            <consortium name="The Broad Institute Genome Sequencing Center for Infectious Disease"/>
            <person name="Wu L."/>
            <person name="Ma J."/>
        </authorList>
    </citation>
    <scope>NUCLEOTIDE SEQUENCE [LARGE SCALE GENOMIC DNA]</scope>
    <source>
        <strain evidence="3">ZS-22-S1</strain>
    </source>
</reference>
<dbReference type="EC" id="7.1.1.-" evidence="1"/>
<feature type="transmembrane region" description="Helical" evidence="1">
    <location>
        <begin position="100"/>
        <end position="123"/>
    </location>
</feature>
<dbReference type="RefSeq" id="WP_378062376.1">
    <property type="nucleotide sequence ID" value="NZ_JBHSIS010000028.1"/>
</dbReference>
<keyword evidence="1" id="KW-0812">Transmembrane</keyword>
<accession>A0ABV9SEF4</accession>